<evidence type="ECO:0000259" key="1">
    <source>
        <dbReference type="Pfam" id="PF02036"/>
    </source>
</evidence>
<gene>
    <name evidence="2" type="ORF">GCM10007878_03880</name>
</gene>
<dbReference type="PANTHER" id="PTHR38693:SF1">
    <property type="entry name" value="UBIQUINONE BIOSYNTHESIS ACCESSORY FACTOR UBIJ"/>
    <property type="match status" value="1"/>
</dbReference>
<proteinExistence type="predicted"/>
<organism evidence="2 3">
    <name type="scientific">Marinospirillum insulare</name>
    <dbReference type="NCBI Taxonomy" id="217169"/>
    <lineage>
        <taxon>Bacteria</taxon>
        <taxon>Pseudomonadati</taxon>
        <taxon>Pseudomonadota</taxon>
        <taxon>Gammaproteobacteria</taxon>
        <taxon>Oceanospirillales</taxon>
        <taxon>Oceanospirillaceae</taxon>
        <taxon>Marinospirillum</taxon>
    </lineage>
</organism>
<reference evidence="3" key="1">
    <citation type="journal article" date="2019" name="Int. J. Syst. Evol. Microbiol.">
        <title>The Global Catalogue of Microorganisms (GCM) 10K type strain sequencing project: providing services to taxonomists for standard genome sequencing and annotation.</title>
        <authorList>
            <consortium name="The Broad Institute Genomics Platform"/>
            <consortium name="The Broad Institute Genome Sequencing Center for Infectious Disease"/>
            <person name="Wu L."/>
            <person name="Ma J."/>
        </authorList>
    </citation>
    <scope>NUCLEOTIDE SEQUENCE [LARGE SCALE GENOMIC DNA]</scope>
    <source>
        <strain evidence="3">NBRC 100033</strain>
    </source>
</reference>
<keyword evidence="3" id="KW-1185">Reference proteome</keyword>
<name>A0ABQ5ZVA4_9GAMM</name>
<protein>
    <submittedName>
        <fullName evidence="2">Sterol-binding protein</fullName>
    </submittedName>
</protein>
<dbReference type="RefSeq" id="WP_027851629.1">
    <property type="nucleotide sequence ID" value="NZ_BSOR01000008.1"/>
</dbReference>
<evidence type="ECO:0000313" key="2">
    <source>
        <dbReference type="EMBL" id="GLR62953.1"/>
    </source>
</evidence>
<dbReference type="Proteomes" id="UP001156682">
    <property type="component" value="Unassembled WGS sequence"/>
</dbReference>
<dbReference type="PANTHER" id="PTHR38693">
    <property type="entry name" value="UBIQUINONE BIOSYNTHESIS PROTEIN UBIJ"/>
    <property type="match status" value="1"/>
</dbReference>
<dbReference type="InterPro" id="IPR038989">
    <property type="entry name" value="UbiJ"/>
</dbReference>
<sequence length="213" mass="22946">MQLPLSVLTALESLINPLLMRAVAQEGSAAQAFEKLQGSCIEYQVSGLNLALKMQVAGDGLYLYRQSEEPSDAWILASAQDYLKMATSKNASQILFGPDVSVGGNTHLLEVLQELIAGLGLDTQELVARFAGPLPLASLQAGFKQLLQFGQGLTGSASEDIKSYLDDEAGVLPGKDSWHVAEDALHELRLDVDRLEARINLLEKQLQPSAGEK</sequence>
<comment type="caution">
    <text evidence="2">The sequence shown here is derived from an EMBL/GenBank/DDBJ whole genome shotgun (WGS) entry which is preliminary data.</text>
</comment>
<dbReference type="InterPro" id="IPR003033">
    <property type="entry name" value="SCP2_sterol-bd_dom"/>
</dbReference>
<dbReference type="EMBL" id="BSOR01000008">
    <property type="protein sequence ID" value="GLR62953.1"/>
    <property type="molecule type" value="Genomic_DNA"/>
</dbReference>
<accession>A0ABQ5ZVA4</accession>
<dbReference type="Pfam" id="PF02036">
    <property type="entry name" value="SCP2"/>
    <property type="match status" value="1"/>
</dbReference>
<evidence type="ECO:0000313" key="3">
    <source>
        <dbReference type="Proteomes" id="UP001156682"/>
    </source>
</evidence>
<feature type="domain" description="SCP2" evidence="1">
    <location>
        <begin position="24"/>
        <end position="116"/>
    </location>
</feature>